<keyword evidence="3" id="KW-1185">Reference proteome</keyword>
<organism evidence="2 3">
    <name type="scientific">Aliishimia ponticola</name>
    <dbReference type="NCBI Taxonomy" id="2499833"/>
    <lineage>
        <taxon>Bacteria</taxon>
        <taxon>Pseudomonadati</taxon>
        <taxon>Pseudomonadota</taxon>
        <taxon>Alphaproteobacteria</taxon>
        <taxon>Rhodobacterales</taxon>
        <taxon>Paracoccaceae</taxon>
        <taxon>Aliishimia</taxon>
    </lineage>
</organism>
<keyword evidence="2" id="KW-0830">Ubiquinone</keyword>
<evidence type="ECO:0000313" key="2">
    <source>
        <dbReference type="EMBL" id="THH35812.1"/>
    </source>
</evidence>
<dbReference type="OrthoDB" id="7357237at2"/>
<feature type="transmembrane region" description="Helical" evidence="1">
    <location>
        <begin position="40"/>
        <end position="59"/>
    </location>
</feature>
<dbReference type="GO" id="GO:0032259">
    <property type="term" value="P:methylation"/>
    <property type="evidence" value="ECO:0007669"/>
    <property type="project" value="UniProtKB-KW"/>
</dbReference>
<gene>
    <name evidence="2" type="ORF">E4Z66_12065</name>
</gene>
<name>A0A4S4N990_9RHOB</name>
<keyword evidence="2" id="KW-0489">Methyltransferase</keyword>
<comment type="caution">
    <text evidence="2">The sequence shown here is derived from an EMBL/GenBank/DDBJ whole genome shotgun (WGS) entry which is preliminary data.</text>
</comment>
<keyword evidence="1" id="KW-0812">Transmembrane</keyword>
<dbReference type="AlphaFoldDB" id="A0A4S4N990"/>
<reference evidence="2 3" key="1">
    <citation type="submission" date="2019-04" db="EMBL/GenBank/DDBJ databases">
        <title>Shimia ponticola sp. nov., isolated from seawater.</title>
        <authorList>
            <person name="Kim Y.-O."/>
            <person name="Yoon J.-H."/>
        </authorList>
    </citation>
    <scope>NUCLEOTIDE SEQUENCE [LARGE SCALE GENOMIC DNA]</scope>
    <source>
        <strain evidence="2 3">MYP11</strain>
    </source>
</reference>
<keyword evidence="2" id="KW-0808">Transferase</keyword>
<dbReference type="RefSeq" id="WP_136463281.1">
    <property type="nucleotide sequence ID" value="NZ_SRKY01000003.1"/>
</dbReference>
<accession>A0A4S4N990</accession>
<evidence type="ECO:0000256" key="1">
    <source>
        <dbReference type="SAM" id="Phobius"/>
    </source>
</evidence>
<keyword evidence="1" id="KW-1133">Transmembrane helix</keyword>
<evidence type="ECO:0000313" key="3">
    <source>
        <dbReference type="Proteomes" id="UP000306602"/>
    </source>
</evidence>
<feature type="transmembrane region" description="Helical" evidence="1">
    <location>
        <begin position="66"/>
        <end position="83"/>
    </location>
</feature>
<protein>
    <submittedName>
        <fullName evidence="2">Ubiquinone biosynthesis methyltransferase UbiE</fullName>
    </submittedName>
</protein>
<dbReference type="GO" id="GO:0008168">
    <property type="term" value="F:methyltransferase activity"/>
    <property type="evidence" value="ECO:0007669"/>
    <property type="project" value="UniProtKB-KW"/>
</dbReference>
<proteinExistence type="predicted"/>
<sequence>MASNAPEPAPVRPGFQTVDIVKWIATAIQLVGYGLTGLNIVPWNVFAFFAGIILWFAVGVMWKDRAIMVVHVGAFISLLIGYLNA</sequence>
<dbReference type="InterPro" id="IPR046682">
    <property type="entry name" value="DUF6552"/>
</dbReference>
<dbReference type="EMBL" id="SRKY01000003">
    <property type="protein sequence ID" value="THH35812.1"/>
    <property type="molecule type" value="Genomic_DNA"/>
</dbReference>
<dbReference type="Proteomes" id="UP000306602">
    <property type="component" value="Unassembled WGS sequence"/>
</dbReference>
<dbReference type="Pfam" id="PF20189">
    <property type="entry name" value="DUF6552"/>
    <property type="match status" value="1"/>
</dbReference>
<keyword evidence="1" id="KW-0472">Membrane</keyword>